<keyword evidence="10" id="KW-0560">Oxidoreductase</keyword>
<keyword evidence="9 17" id="KW-1133">Transmembrane helix</keyword>
<protein>
    <recommendedName>
        <fullName evidence="4">Cytochrome bo(3) ubiquinol oxidase subunit 4</fullName>
    </recommendedName>
    <alternativeName>
        <fullName evidence="16">Cytochrome o ubiquinol oxidase subunit 4</fullName>
    </alternativeName>
    <alternativeName>
        <fullName evidence="13">Oxidase bo(3) subunit 4</fullName>
    </alternativeName>
    <alternativeName>
        <fullName evidence="14">Ubiquinol oxidase polypeptide IV</fullName>
    </alternativeName>
    <alternativeName>
        <fullName evidence="15">Ubiquinol oxidase subunit 4</fullName>
    </alternativeName>
</protein>
<evidence type="ECO:0000256" key="14">
    <source>
        <dbReference type="ARBA" id="ARBA00030211"/>
    </source>
</evidence>
<reference evidence="18 19" key="1">
    <citation type="journal article" date="2021" name="Microorganisms">
        <title>Acidisoma silvae sp. nov. and Acidisomacellulosilytica sp. nov., Two Acidophilic Bacteria Isolated from Decaying Wood, Hydrolyzing Cellulose and Producing Poly-3-hydroxybutyrate.</title>
        <authorList>
            <person name="Mieszkin S."/>
            <person name="Pouder E."/>
            <person name="Uroz S."/>
            <person name="Simon-Colin C."/>
            <person name="Alain K."/>
        </authorList>
    </citation>
    <scope>NUCLEOTIDE SEQUENCE [LARGE SCALE GENOMIC DNA]</scope>
    <source>
        <strain evidence="18 19">HW T5.17</strain>
    </source>
</reference>
<evidence type="ECO:0000313" key="18">
    <source>
        <dbReference type="EMBL" id="MCB8880248.1"/>
    </source>
</evidence>
<gene>
    <name evidence="18" type="primary">cyoD</name>
    <name evidence="18" type="ORF">ACELLULO517_08395</name>
</gene>
<comment type="subunit">
    <text evidence="3">Heterooctamer of two A chains, two B chains, two C chains and two D chains.</text>
</comment>
<dbReference type="InterPro" id="IPR050968">
    <property type="entry name" value="Cytochrome_c_oxidase_bac_sub4"/>
</dbReference>
<evidence type="ECO:0000313" key="19">
    <source>
        <dbReference type="Proteomes" id="UP000721844"/>
    </source>
</evidence>
<dbReference type="GO" id="GO:0015078">
    <property type="term" value="F:proton transmembrane transporter activity"/>
    <property type="evidence" value="ECO:0007669"/>
    <property type="project" value="TreeGrafter"/>
</dbReference>
<organism evidence="18 19">
    <name type="scientific">Acidisoma cellulosilyticum</name>
    <dbReference type="NCBI Taxonomy" id="2802395"/>
    <lineage>
        <taxon>Bacteria</taxon>
        <taxon>Pseudomonadati</taxon>
        <taxon>Pseudomonadota</taxon>
        <taxon>Alphaproteobacteria</taxon>
        <taxon>Acetobacterales</taxon>
        <taxon>Acidocellaceae</taxon>
        <taxon>Acidisoma</taxon>
    </lineage>
</organism>
<name>A0A964E3S4_9PROT</name>
<dbReference type="EMBL" id="JAESVA010000002">
    <property type="protein sequence ID" value="MCB8880248.1"/>
    <property type="molecule type" value="Genomic_DNA"/>
</dbReference>
<dbReference type="InterPro" id="IPR005171">
    <property type="entry name" value="Cyt_c_oxidase_su4_prok"/>
</dbReference>
<dbReference type="RefSeq" id="WP_227306850.1">
    <property type="nucleotide sequence ID" value="NZ_JAESVA010000002.1"/>
</dbReference>
<dbReference type="GO" id="GO:0015990">
    <property type="term" value="P:electron transport coupled proton transport"/>
    <property type="evidence" value="ECO:0007669"/>
    <property type="project" value="InterPro"/>
</dbReference>
<feature type="transmembrane region" description="Helical" evidence="17">
    <location>
        <begin position="86"/>
        <end position="107"/>
    </location>
</feature>
<dbReference type="InterPro" id="IPR014210">
    <property type="entry name" value="Cyt_o_ubiqinol_oxidase_su4"/>
</dbReference>
<proteinExistence type="inferred from homology"/>
<dbReference type="GO" id="GO:0009319">
    <property type="term" value="C:cytochrome o ubiquinol oxidase complex"/>
    <property type="evidence" value="ECO:0007669"/>
    <property type="project" value="TreeGrafter"/>
</dbReference>
<dbReference type="Pfam" id="PF03626">
    <property type="entry name" value="COX4_pro"/>
    <property type="match status" value="1"/>
</dbReference>
<dbReference type="PANTHER" id="PTHR36835">
    <property type="entry name" value="CYTOCHROME BO(3) UBIQUINOL OXIDASE SUBUNIT 4"/>
    <property type="match status" value="1"/>
</dbReference>
<feature type="transmembrane region" description="Helical" evidence="17">
    <location>
        <begin position="52"/>
        <end position="74"/>
    </location>
</feature>
<keyword evidence="8" id="KW-0249">Electron transport</keyword>
<evidence type="ECO:0000256" key="8">
    <source>
        <dbReference type="ARBA" id="ARBA00022982"/>
    </source>
</evidence>
<keyword evidence="11 17" id="KW-0472">Membrane</keyword>
<dbReference type="PANTHER" id="PTHR36835:SF1">
    <property type="entry name" value="CYTOCHROME BO(3) UBIQUINOL OXIDASE SUBUNIT 4"/>
    <property type="match status" value="1"/>
</dbReference>
<evidence type="ECO:0000256" key="5">
    <source>
        <dbReference type="ARBA" id="ARBA00022448"/>
    </source>
</evidence>
<evidence type="ECO:0000256" key="11">
    <source>
        <dbReference type="ARBA" id="ARBA00023136"/>
    </source>
</evidence>
<dbReference type="NCBIfam" id="TIGR02847">
    <property type="entry name" value="CyoD"/>
    <property type="match status" value="1"/>
</dbReference>
<keyword evidence="5" id="KW-0813">Transport</keyword>
<evidence type="ECO:0000256" key="1">
    <source>
        <dbReference type="ARBA" id="ARBA00004651"/>
    </source>
</evidence>
<comment type="similarity">
    <text evidence="2">Belongs to the cytochrome c oxidase bacterial subunit 4 family.</text>
</comment>
<dbReference type="GO" id="GO:0009486">
    <property type="term" value="F:cytochrome bo3 ubiquinol oxidase activity"/>
    <property type="evidence" value="ECO:0007669"/>
    <property type="project" value="InterPro"/>
</dbReference>
<evidence type="ECO:0000256" key="15">
    <source>
        <dbReference type="ARBA" id="ARBA00031887"/>
    </source>
</evidence>
<keyword evidence="7 17" id="KW-0812">Transmembrane</keyword>
<evidence type="ECO:0000256" key="12">
    <source>
        <dbReference type="ARBA" id="ARBA00025694"/>
    </source>
</evidence>
<comment type="function">
    <text evidence="12">Cytochrome bo(3) ubiquinol terminal oxidase is the component of the aerobic respiratory chain of E.coli that predominates when cells are grown at high aeration. Has proton pump activity across the membrane in addition to electron transfer, pumping 2 protons/electron.</text>
</comment>
<keyword evidence="6" id="KW-1003">Cell membrane</keyword>
<evidence type="ECO:0000256" key="13">
    <source>
        <dbReference type="ARBA" id="ARBA00030071"/>
    </source>
</evidence>
<comment type="caution">
    <text evidence="18">The sequence shown here is derived from an EMBL/GenBank/DDBJ whole genome shotgun (WGS) entry which is preliminary data.</text>
</comment>
<evidence type="ECO:0000256" key="3">
    <source>
        <dbReference type="ARBA" id="ARBA00011700"/>
    </source>
</evidence>
<dbReference type="GO" id="GO:0005886">
    <property type="term" value="C:plasma membrane"/>
    <property type="evidence" value="ECO:0007669"/>
    <property type="project" value="UniProtKB-SubCell"/>
</dbReference>
<feature type="transmembrane region" description="Helical" evidence="17">
    <location>
        <begin position="23"/>
        <end position="45"/>
    </location>
</feature>
<dbReference type="AlphaFoldDB" id="A0A964E3S4"/>
<evidence type="ECO:0000256" key="17">
    <source>
        <dbReference type="SAM" id="Phobius"/>
    </source>
</evidence>
<accession>A0A964E3S4</accession>
<keyword evidence="19" id="KW-1185">Reference proteome</keyword>
<evidence type="ECO:0000256" key="4">
    <source>
        <dbReference type="ARBA" id="ARBA00014689"/>
    </source>
</evidence>
<evidence type="ECO:0000256" key="7">
    <source>
        <dbReference type="ARBA" id="ARBA00022692"/>
    </source>
</evidence>
<evidence type="ECO:0000256" key="6">
    <source>
        <dbReference type="ARBA" id="ARBA00022475"/>
    </source>
</evidence>
<comment type="subcellular location">
    <subcellularLocation>
        <location evidence="1">Cell membrane</location>
        <topology evidence="1">Multi-pass membrane protein</topology>
    </subcellularLocation>
</comment>
<evidence type="ECO:0000256" key="9">
    <source>
        <dbReference type="ARBA" id="ARBA00022989"/>
    </source>
</evidence>
<evidence type="ECO:0000256" key="2">
    <source>
        <dbReference type="ARBA" id="ARBA00008079"/>
    </source>
</evidence>
<dbReference type="Proteomes" id="UP000721844">
    <property type="component" value="Unassembled WGS sequence"/>
</dbReference>
<evidence type="ECO:0000256" key="10">
    <source>
        <dbReference type="ARBA" id="ARBA00023002"/>
    </source>
</evidence>
<sequence length="130" mass="14136">MDHSAHGHSHGHVDAAGASHGSYTSYAIGFVLSVILTAAAFWAVMSHAMSPGATVTTIVILAIVQVFVHLYYFLHLNFSSEQRWNITAFAFAGIVVLIVIGGSLWIIHNMTDRMMPQMQQSLPGLQEQQG</sequence>
<evidence type="ECO:0000256" key="16">
    <source>
        <dbReference type="ARBA" id="ARBA00032185"/>
    </source>
</evidence>
<dbReference type="GO" id="GO:0019646">
    <property type="term" value="P:aerobic electron transport chain"/>
    <property type="evidence" value="ECO:0007669"/>
    <property type="project" value="TreeGrafter"/>
</dbReference>